<proteinExistence type="predicted"/>
<dbReference type="InterPro" id="IPR036259">
    <property type="entry name" value="MFS_trans_sf"/>
</dbReference>
<sequence length="443" mass="47906">MLSSVAQADTNLDRLVKRRWVRVVAALFAMVFVSVYEYSWTLYTPGIAKAFHYSTPNAAVIGGIFSVYVVVQAISMWLFGRYSDRHGPRMISILGGLITGIGYIGSAFAPSIPVLYLTYGFGSIGVGIIYATSISSALRWYTGKKRGMMVGLIDLGFGGGSFALSPLIKYIISVTSNFRDGFLYLGIAQIIIIPVMGYFFIYPPAGFRSPDEPAAEKVRKRVPKGPGDFTVGQMTRTWQWAVIYVSFFLIVGEGLAVISHLIPIGEAKGFTFAAVLAVFLFPFANGFGRFISGTVSDYLGRPLSMMVFFFISGFAMLGAALIPGAPYGALYIVLIMLAAFGWGPLFALFPPTVGDYFGTRNSGANYGFTYTAKALGGIFAGYVFSLILLRYPGTHPFVDLIPLTIASIMAFCAGILGVILRPPKRVPLTRPAAATVQTNQGVK</sequence>
<evidence type="ECO:0000313" key="4">
    <source>
        <dbReference type="Proteomes" id="UP000632195"/>
    </source>
</evidence>
<evidence type="ECO:0000256" key="1">
    <source>
        <dbReference type="SAM" id="Phobius"/>
    </source>
</evidence>
<keyword evidence="1" id="KW-0812">Transmembrane</keyword>
<feature type="transmembrane region" description="Helical" evidence="1">
    <location>
        <begin position="270"/>
        <end position="291"/>
    </location>
</feature>
<keyword evidence="4" id="KW-1185">Reference proteome</keyword>
<feature type="transmembrane region" description="Helical" evidence="1">
    <location>
        <begin position="241"/>
        <end position="264"/>
    </location>
</feature>
<reference evidence="3" key="1">
    <citation type="journal article" date="2014" name="Int. J. Syst. Evol. Microbiol.">
        <title>Complete genome sequence of Corynebacterium casei LMG S-19264T (=DSM 44701T), isolated from a smear-ripened cheese.</title>
        <authorList>
            <consortium name="US DOE Joint Genome Institute (JGI-PGF)"/>
            <person name="Walter F."/>
            <person name="Albersmeier A."/>
            <person name="Kalinowski J."/>
            <person name="Ruckert C."/>
        </authorList>
    </citation>
    <scope>NUCLEOTIDE SEQUENCE</scope>
    <source>
        <strain evidence="3">JCM 13583</strain>
    </source>
</reference>
<dbReference type="AlphaFoldDB" id="A0AA37BSH8"/>
<dbReference type="EMBL" id="BMNY01000003">
    <property type="protein sequence ID" value="GGM78507.1"/>
    <property type="molecule type" value="Genomic_DNA"/>
</dbReference>
<dbReference type="InterPro" id="IPR011701">
    <property type="entry name" value="MFS"/>
</dbReference>
<protein>
    <submittedName>
        <fullName evidence="3">MFS transporter</fullName>
    </submittedName>
</protein>
<feature type="transmembrane region" description="Helical" evidence="1">
    <location>
        <begin position="328"/>
        <end position="349"/>
    </location>
</feature>
<gene>
    <name evidence="3" type="ORF">GCM10007108_15840</name>
</gene>
<feature type="transmembrane region" description="Helical" evidence="1">
    <location>
        <begin position="20"/>
        <end position="38"/>
    </location>
</feature>
<dbReference type="InterPro" id="IPR020846">
    <property type="entry name" value="MFS_dom"/>
</dbReference>
<reference evidence="3" key="2">
    <citation type="submission" date="2022-09" db="EMBL/GenBank/DDBJ databases">
        <authorList>
            <person name="Sun Q."/>
            <person name="Ohkuma M."/>
        </authorList>
    </citation>
    <scope>NUCLEOTIDE SEQUENCE</scope>
    <source>
        <strain evidence="3">JCM 13583</strain>
    </source>
</reference>
<dbReference type="Gene3D" id="1.20.1250.20">
    <property type="entry name" value="MFS general substrate transporter like domains"/>
    <property type="match status" value="2"/>
</dbReference>
<feature type="transmembrane region" description="Helical" evidence="1">
    <location>
        <begin position="370"/>
        <end position="388"/>
    </location>
</feature>
<keyword evidence="1" id="KW-0472">Membrane</keyword>
<evidence type="ECO:0000313" key="3">
    <source>
        <dbReference type="EMBL" id="GGM78507.1"/>
    </source>
</evidence>
<feature type="domain" description="Major facilitator superfamily (MFS) profile" evidence="2">
    <location>
        <begin position="22"/>
        <end position="425"/>
    </location>
</feature>
<evidence type="ECO:0000259" key="2">
    <source>
        <dbReference type="PROSITE" id="PS50850"/>
    </source>
</evidence>
<feature type="transmembrane region" description="Helical" evidence="1">
    <location>
        <begin position="91"/>
        <end position="110"/>
    </location>
</feature>
<dbReference type="PROSITE" id="PS50850">
    <property type="entry name" value="MFS"/>
    <property type="match status" value="1"/>
</dbReference>
<feature type="transmembrane region" description="Helical" evidence="1">
    <location>
        <begin position="58"/>
        <end position="79"/>
    </location>
</feature>
<dbReference type="InterPro" id="IPR050327">
    <property type="entry name" value="Proton-linked_MCT"/>
</dbReference>
<feature type="transmembrane region" description="Helical" evidence="1">
    <location>
        <begin position="400"/>
        <end position="420"/>
    </location>
</feature>
<dbReference type="SUPFAM" id="SSF103473">
    <property type="entry name" value="MFS general substrate transporter"/>
    <property type="match status" value="1"/>
</dbReference>
<name>A0AA37BSH8_9ARCH</name>
<dbReference type="RefSeq" id="WP_188681709.1">
    <property type="nucleotide sequence ID" value="NZ_BMNY01000003.1"/>
</dbReference>
<comment type="caution">
    <text evidence="3">The sequence shown here is derived from an EMBL/GenBank/DDBJ whole genome shotgun (WGS) entry which is preliminary data.</text>
</comment>
<feature type="transmembrane region" description="Helical" evidence="1">
    <location>
        <begin position="303"/>
        <end position="322"/>
    </location>
</feature>
<dbReference type="Pfam" id="PF07690">
    <property type="entry name" value="MFS_1"/>
    <property type="match status" value="1"/>
</dbReference>
<feature type="transmembrane region" description="Helical" evidence="1">
    <location>
        <begin position="116"/>
        <end position="138"/>
    </location>
</feature>
<dbReference type="PANTHER" id="PTHR11360">
    <property type="entry name" value="MONOCARBOXYLATE TRANSPORTER"/>
    <property type="match status" value="1"/>
</dbReference>
<feature type="transmembrane region" description="Helical" evidence="1">
    <location>
        <begin position="150"/>
        <end position="170"/>
    </location>
</feature>
<keyword evidence="1" id="KW-1133">Transmembrane helix</keyword>
<dbReference type="GO" id="GO:0022857">
    <property type="term" value="F:transmembrane transporter activity"/>
    <property type="evidence" value="ECO:0007669"/>
    <property type="project" value="InterPro"/>
</dbReference>
<feature type="transmembrane region" description="Helical" evidence="1">
    <location>
        <begin position="182"/>
        <end position="201"/>
    </location>
</feature>
<dbReference type="PANTHER" id="PTHR11360:SF304">
    <property type="entry name" value="MFS DOMAIN-CONTAINING PROTEIN"/>
    <property type="match status" value="1"/>
</dbReference>
<accession>A0AA37BSH8</accession>
<dbReference type="Proteomes" id="UP000632195">
    <property type="component" value="Unassembled WGS sequence"/>
</dbReference>
<dbReference type="CDD" id="cd17353">
    <property type="entry name" value="MFS_OFA_like"/>
    <property type="match status" value="1"/>
</dbReference>
<organism evidence="3 4">
    <name type="scientific">Thermogymnomonas acidicola</name>
    <dbReference type="NCBI Taxonomy" id="399579"/>
    <lineage>
        <taxon>Archaea</taxon>
        <taxon>Methanobacteriati</taxon>
        <taxon>Thermoplasmatota</taxon>
        <taxon>Thermoplasmata</taxon>
        <taxon>Thermoplasmatales</taxon>
        <taxon>Thermogymnomonas</taxon>
    </lineage>
</organism>